<comment type="caution">
    <text evidence="2">The sequence shown here is derived from an EMBL/GenBank/DDBJ whole genome shotgun (WGS) entry which is preliminary data.</text>
</comment>
<protein>
    <submittedName>
        <fullName evidence="2">Uncharacterized protein</fullName>
    </submittedName>
</protein>
<feature type="compositionally biased region" description="Polar residues" evidence="1">
    <location>
        <begin position="104"/>
        <end position="114"/>
    </location>
</feature>
<name>A0ABU8UEE4_9ACTN</name>
<feature type="region of interest" description="Disordered" evidence="1">
    <location>
        <begin position="84"/>
        <end position="114"/>
    </location>
</feature>
<organism evidence="2 3">
    <name type="scientific">Streptomyces caledonius</name>
    <dbReference type="NCBI Taxonomy" id="3134107"/>
    <lineage>
        <taxon>Bacteria</taxon>
        <taxon>Bacillati</taxon>
        <taxon>Actinomycetota</taxon>
        <taxon>Actinomycetes</taxon>
        <taxon>Kitasatosporales</taxon>
        <taxon>Streptomycetaceae</taxon>
        <taxon>Streptomyces</taxon>
    </lineage>
</organism>
<dbReference type="EMBL" id="JBBKAM010000004">
    <property type="protein sequence ID" value="MEJ8646276.1"/>
    <property type="molecule type" value="Genomic_DNA"/>
</dbReference>
<sequence length="114" mass="12346">MVTATGYAYPWDFAGDPAATDRAHEAGVETVAVAANYHSTRAATPLHPRHRLVDAEHAACYLPIRPAAWQGMRLVPRVPGWTVPTPSPWPGRLSSRRDYGSPRGPSSPTTACWA</sequence>
<accession>A0ABU8UEE4</accession>
<evidence type="ECO:0000256" key="1">
    <source>
        <dbReference type="SAM" id="MobiDB-lite"/>
    </source>
</evidence>
<evidence type="ECO:0000313" key="2">
    <source>
        <dbReference type="EMBL" id="MEJ8646276.1"/>
    </source>
</evidence>
<dbReference type="Proteomes" id="UP001382904">
    <property type="component" value="Unassembled WGS sequence"/>
</dbReference>
<proteinExistence type="predicted"/>
<gene>
    <name evidence="2" type="ORF">WKI68_43585</name>
</gene>
<evidence type="ECO:0000313" key="3">
    <source>
        <dbReference type="Proteomes" id="UP001382904"/>
    </source>
</evidence>
<keyword evidence="3" id="KW-1185">Reference proteome</keyword>
<reference evidence="2 3" key="1">
    <citation type="submission" date="2024-03" db="EMBL/GenBank/DDBJ databases">
        <title>Novel Streptomyces species of biotechnological and ecological value are a feature of Machair soil.</title>
        <authorList>
            <person name="Prole J.R."/>
            <person name="Goodfellow M."/>
            <person name="Allenby N."/>
            <person name="Ward A.C."/>
        </authorList>
    </citation>
    <scope>NUCLEOTIDE SEQUENCE [LARGE SCALE GENOMIC DNA]</scope>
    <source>
        <strain evidence="2 3">MS1.HAVA.3</strain>
    </source>
</reference>